<accession>A0ABZ2HJM1</accession>
<keyword evidence="2" id="KW-1185">Reference proteome</keyword>
<sequence>MATWAALATPISIVNNARQNDPTFIPNAIGHSNQTYISLAAWMKSACHGRKLAHFDGFNVVFQLTSDNAAR</sequence>
<dbReference type="RefSeq" id="WP_338549253.1">
    <property type="nucleotide sequence ID" value="NZ_CP146069.1"/>
</dbReference>
<protein>
    <submittedName>
        <fullName evidence="1">Uncharacterized protein</fullName>
    </submittedName>
</protein>
<proteinExistence type="predicted"/>
<dbReference type="EMBL" id="CP146069">
    <property type="protein sequence ID" value="WWR46394.1"/>
    <property type="molecule type" value="Genomic_DNA"/>
</dbReference>
<organism evidence="1 2">
    <name type="scientific">Roseovarius phycicola</name>
    <dbReference type="NCBI Taxonomy" id="3080976"/>
    <lineage>
        <taxon>Bacteria</taxon>
        <taxon>Pseudomonadati</taxon>
        <taxon>Pseudomonadota</taxon>
        <taxon>Alphaproteobacteria</taxon>
        <taxon>Rhodobacterales</taxon>
        <taxon>Roseobacteraceae</taxon>
        <taxon>Roseovarius</taxon>
    </lineage>
</organism>
<reference evidence="1 2" key="1">
    <citation type="submission" date="2023-10" db="EMBL/GenBank/DDBJ databases">
        <title>Roseovarius strain S88 nov., isolated from a marine algae.</title>
        <authorList>
            <person name="Lee M.W."/>
            <person name="Lee J.K."/>
            <person name="Kim J.M."/>
            <person name="Choi D.G."/>
            <person name="Baek J.H."/>
            <person name="Bayburt H."/>
            <person name="Jung J.J."/>
            <person name="Han D.M."/>
            <person name="Jeon C.O."/>
        </authorList>
    </citation>
    <scope>NUCLEOTIDE SEQUENCE [LARGE SCALE GENOMIC DNA]</scope>
    <source>
        <strain evidence="1 2">S88</strain>
    </source>
</reference>
<dbReference type="Proteomes" id="UP001364156">
    <property type="component" value="Chromosome"/>
</dbReference>
<evidence type="ECO:0000313" key="2">
    <source>
        <dbReference type="Proteomes" id="UP001364156"/>
    </source>
</evidence>
<evidence type="ECO:0000313" key="1">
    <source>
        <dbReference type="EMBL" id="WWR46394.1"/>
    </source>
</evidence>
<name>A0ABZ2HJM1_9RHOB</name>
<gene>
    <name evidence="1" type="ORF">RZ517_16735</name>
</gene>